<evidence type="ECO:0000259" key="2">
    <source>
        <dbReference type="Pfam" id="PF01841"/>
    </source>
</evidence>
<feature type="domain" description="Transglutaminase-like" evidence="2">
    <location>
        <begin position="92"/>
        <end position="180"/>
    </location>
</feature>
<evidence type="ECO:0000256" key="1">
    <source>
        <dbReference type="SAM" id="Phobius"/>
    </source>
</evidence>
<proteinExistence type="predicted"/>
<sequence>MKRALTSVPAIAATLIALLALLAYVAQHARPSTEAVRLRNALLWDKTVPMASLDWTPAAPPADYLVDPPVRNPAFDRVAAELRLAELGSDWERALVIARHLLDNPRKGNAAQDDLAGTYRQILQGGGYCADYTTTFIAIARSAGMFVREWAFSFDGYGGHGHAFVELYDAQAKRWRFIDAFNNFYVIDAASREPLSAAELRAVLRGDGRQIAIVKPAPGRLGFRNELDLYEYYRQGADQWYLWWGNAVLRYDESFAVQTLGRLSRTLEQLGAIALGVHPRIHAVESDTNQGLRQRMASLKGKLLLAFAGGAALALLLLGQLVLRRRGARKG</sequence>
<accession>A0ABX2ED57</accession>
<dbReference type="EMBL" id="JABRWJ010000002">
    <property type="protein sequence ID" value="NRF66524.1"/>
    <property type="molecule type" value="Genomic_DNA"/>
</dbReference>
<keyword evidence="1" id="KW-0472">Membrane</keyword>
<dbReference type="InterPro" id="IPR038765">
    <property type="entry name" value="Papain-like_cys_pep_sf"/>
</dbReference>
<keyword evidence="4" id="KW-1185">Reference proteome</keyword>
<protein>
    <submittedName>
        <fullName evidence="3">Transglutaminase domain-containing protein</fullName>
    </submittedName>
</protein>
<gene>
    <name evidence="3" type="ORF">HLB44_05980</name>
</gene>
<comment type="caution">
    <text evidence="3">The sequence shown here is derived from an EMBL/GenBank/DDBJ whole genome shotgun (WGS) entry which is preliminary data.</text>
</comment>
<dbReference type="RefSeq" id="WP_173121653.1">
    <property type="nucleotide sequence ID" value="NZ_JABRWJ010000002.1"/>
</dbReference>
<keyword evidence="1" id="KW-1133">Transmembrane helix</keyword>
<dbReference type="Pfam" id="PF01841">
    <property type="entry name" value="Transglut_core"/>
    <property type="match status" value="1"/>
</dbReference>
<evidence type="ECO:0000313" key="3">
    <source>
        <dbReference type="EMBL" id="NRF66524.1"/>
    </source>
</evidence>
<feature type="transmembrane region" description="Helical" evidence="1">
    <location>
        <begin position="303"/>
        <end position="323"/>
    </location>
</feature>
<dbReference type="SUPFAM" id="SSF54001">
    <property type="entry name" value="Cysteine proteinases"/>
    <property type="match status" value="1"/>
</dbReference>
<name>A0ABX2ED57_9BURK</name>
<evidence type="ECO:0000313" key="4">
    <source>
        <dbReference type="Proteomes" id="UP000737171"/>
    </source>
</evidence>
<dbReference type="Proteomes" id="UP000737171">
    <property type="component" value="Unassembled WGS sequence"/>
</dbReference>
<keyword evidence="1" id="KW-0812">Transmembrane</keyword>
<reference evidence="3 4" key="1">
    <citation type="submission" date="2020-05" db="EMBL/GenBank/DDBJ databases">
        <title>Aquincola sp. isolate from soil.</title>
        <authorList>
            <person name="Han J."/>
            <person name="Kim D.-U."/>
        </authorList>
    </citation>
    <scope>NUCLEOTIDE SEQUENCE [LARGE SCALE GENOMIC DNA]</scope>
    <source>
        <strain evidence="3 4">S2</strain>
    </source>
</reference>
<dbReference type="InterPro" id="IPR002931">
    <property type="entry name" value="Transglutaminase-like"/>
</dbReference>
<dbReference type="Gene3D" id="3.10.620.30">
    <property type="match status" value="1"/>
</dbReference>
<organism evidence="3 4">
    <name type="scientific">Pseudaquabacterium terrae</name>
    <dbReference type="NCBI Taxonomy" id="2732868"/>
    <lineage>
        <taxon>Bacteria</taxon>
        <taxon>Pseudomonadati</taxon>
        <taxon>Pseudomonadota</taxon>
        <taxon>Betaproteobacteria</taxon>
        <taxon>Burkholderiales</taxon>
        <taxon>Sphaerotilaceae</taxon>
        <taxon>Pseudaquabacterium</taxon>
    </lineage>
</organism>